<accession>A0A553P587</accession>
<evidence type="ECO:0000313" key="1">
    <source>
        <dbReference type="EMBL" id="TRY72853.1"/>
    </source>
</evidence>
<name>A0A553P587_9TELE</name>
<dbReference type="AlphaFoldDB" id="A0A553P587"/>
<protein>
    <submittedName>
        <fullName evidence="1">Uncharacterized protein</fullName>
    </submittedName>
</protein>
<keyword evidence="2" id="KW-1185">Reference proteome</keyword>
<reference evidence="1 2" key="1">
    <citation type="journal article" date="2019" name="Sci. Data">
        <title>Hybrid genome assembly and annotation of Danionella translucida.</title>
        <authorList>
            <person name="Kadobianskyi M."/>
            <person name="Schulze L."/>
            <person name="Schuelke M."/>
            <person name="Judkewitz B."/>
        </authorList>
    </citation>
    <scope>NUCLEOTIDE SEQUENCE [LARGE SCALE GENOMIC DNA]</scope>
    <source>
        <strain evidence="1 2">Bolton</strain>
    </source>
</reference>
<dbReference type="Proteomes" id="UP000316079">
    <property type="component" value="Unassembled WGS sequence"/>
</dbReference>
<sequence>MKWSLLCRHSARQTQSLKDRLCGNPWPLTVRLPDLRMSGLSREDEKGQSVQ</sequence>
<gene>
    <name evidence="1" type="ORF">DNTS_013836</name>
</gene>
<comment type="caution">
    <text evidence="1">The sequence shown here is derived from an EMBL/GenBank/DDBJ whole genome shotgun (WGS) entry which is preliminary data.</text>
</comment>
<organism evidence="1 2">
    <name type="scientific">Danionella cerebrum</name>
    <dbReference type="NCBI Taxonomy" id="2873325"/>
    <lineage>
        <taxon>Eukaryota</taxon>
        <taxon>Metazoa</taxon>
        <taxon>Chordata</taxon>
        <taxon>Craniata</taxon>
        <taxon>Vertebrata</taxon>
        <taxon>Euteleostomi</taxon>
        <taxon>Actinopterygii</taxon>
        <taxon>Neopterygii</taxon>
        <taxon>Teleostei</taxon>
        <taxon>Ostariophysi</taxon>
        <taxon>Cypriniformes</taxon>
        <taxon>Danionidae</taxon>
        <taxon>Danioninae</taxon>
        <taxon>Danionella</taxon>
    </lineage>
</organism>
<evidence type="ECO:0000313" key="2">
    <source>
        <dbReference type="Proteomes" id="UP000316079"/>
    </source>
</evidence>
<dbReference type="EMBL" id="SRMA01026744">
    <property type="protein sequence ID" value="TRY72853.1"/>
    <property type="molecule type" value="Genomic_DNA"/>
</dbReference>
<proteinExistence type="predicted"/>